<accession>A0ABQ5J2K4</accession>
<keyword evidence="3" id="KW-0808">Transferase</keyword>
<dbReference type="InterPro" id="IPR056924">
    <property type="entry name" value="SH3_Tf2-1"/>
</dbReference>
<feature type="coiled-coil region" evidence="1">
    <location>
        <begin position="268"/>
        <end position="324"/>
    </location>
</feature>
<organism evidence="3 4">
    <name type="scientific">Tanacetum coccineum</name>
    <dbReference type="NCBI Taxonomy" id="301880"/>
    <lineage>
        <taxon>Eukaryota</taxon>
        <taxon>Viridiplantae</taxon>
        <taxon>Streptophyta</taxon>
        <taxon>Embryophyta</taxon>
        <taxon>Tracheophyta</taxon>
        <taxon>Spermatophyta</taxon>
        <taxon>Magnoliopsida</taxon>
        <taxon>eudicotyledons</taxon>
        <taxon>Gunneridae</taxon>
        <taxon>Pentapetalae</taxon>
        <taxon>asterids</taxon>
        <taxon>campanulids</taxon>
        <taxon>Asterales</taxon>
        <taxon>Asteraceae</taxon>
        <taxon>Asteroideae</taxon>
        <taxon>Anthemideae</taxon>
        <taxon>Anthemidinae</taxon>
        <taxon>Tanacetum</taxon>
    </lineage>
</organism>
<evidence type="ECO:0000259" key="2">
    <source>
        <dbReference type="Pfam" id="PF24626"/>
    </source>
</evidence>
<reference evidence="3" key="2">
    <citation type="submission" date="2022-01" db="EMBL/GenBank/DDBJ databases">
        <authorList>
            <person name="Yamashiro T."/>
            <person name="Shiraishi A."/>
            <person name="Satake H."/>
            <person name="Nakayama K."/>
        </authorList>
    </citation>
    <scope>NUCLEOTIDE SEQUENCE</scope>
</reference>
<dbReference type="SUPFAM" id="SSF50630">
    <property type="entry name" value="Acid proteases"/>
    <property type="match status" value="1"/>
</dbReference>
<dbReference type="CDD" id="cd00303">
    <property type="entry name" value="retropepsin_like"/>
    <property type="match status" value="1"/>
</dbReference>
<dbReference type="PANTHER" id="PTHR33067:SF9">
    <property type="entry name" value="RNA-DIRECTED DNA POLYMERASE"/>
    <property type="match status" value="1"/>
</dbReference>
<dbReference type="EMBL" id="BQNB010021377">
    <property type="protein sequence ID" value="GJU05788.1"/>
    <property type="molecule type" value="Genomic_DNA"/>
</dbReference>
<gene>
    <name evidence="3" type="ORF">Tco_1122218</name>
</gene>
<dbReference type="Gene3D" id="2.40.70.10">
    <property type="entry name" value="Acid Proteases"/>
    <property type="match status" value="1"/>
</dbReference>
<keyword evidence="1" id="KW-0175">Coiled coil</keyword>
<name>A0ABQ5J2K4_9ASTR</name>
<dbReference type="PANTHER" id="PTHR33067">
    <property type="entry name" value="RNA-DIRECTED DNA POLYMERASE-RELATED"/>
    <property type="match status" value="1"/>
</dbReference>
<feature type="domain" description="Tf2-1-like SH3-like" evidence="2">
    <location>
        <begin position="18"/>
        <end position="72"/>
    </location>
</feature>
<protein>
    <submittedName>
        <fullName evidence="3">Reverse transcriptase domain-containing protein</fullName>
    </submittedName>
</protein>
<proteinExistence type="predicted"/>
<evidence type="ECO:0000313" key="4">
    <source>
        <dbReference type="Proteomes" id="UP001151760"/>
    </source>
</evidence>
<reference evidence="3" key="1">
    <citation type="journal article" date="2022" name="Int. J. Mol. Sci.">
        <title>Draft Genome of Tanacetum Coccineum: Genomic Comparison of Closely Related Tanacetum-Family Plants.</title>
        <authorList>
            <person name="Yamashiro T."/>
            <person name="Shiraishi A."/>
            <person name="Nakayama K."/>
            <person name="Satake H."/>
        </authorList>
    </citation>
    <scope>NUCLEOTIDE SEQUENCE</scope>
</reference>
<comment type="caution">
    <text evidence="3">The sequence shown here is derived from an EMBL/GenBank/DDBJ whole genome shotgun (WGS) entry which is preliminary data.</text>
</comment>
<evidence type="ECO:0000256" key="1">
    <source>
        <dbReference type="SAM" id="Coils"/>
    </source>
</evidence>
<keyword evidence="3" id="KW-0695">RNA-directed DNA polymerase</keyword>
<evidence type="ECO:0000313" key="3">
    <source>
        <dbReference type="EMBL" id="GJU05788.1"/>
    </source>
</evidence>
<dbReference type="Proteomes" id="UP001151760">
    <property type="component" value="Unassembled WGS sequence"/>
</dbReference>
<keyword evidence="3" id="KW-0548">Nucleotidyltransferase</keyword>
<sequence>MNRSRRRTPDRVRVSKRILLKVSPLKGVVRFGKKGKLAPRFVGPFKITERIDPVAYRLRLPEELNGVHDTFHPVEILEREFKKLKQSRITIVKVRWNSKRGPEFTWERTMAEVDVDTLTMEQYLALSRENQASGVVKPEIESNVNFKIKSQFMRKLREDLSSRIKTRMLTITLMGRKKMGGQTSPRNYQYLGSPQEGIYPKVGCQICEGPHLDKVCPLNKEVKQVEEVRYGEFGRTTLFNGSNGGKFRIGPPGYYTKIDNRPPYAERRQSLEESLANHQEESAQRRTKIEVWIKKLKENAEINIRNQAASLKNLETQIEQLTEELCSRKEKSEEAKVVTVENEGPSSRKKLKNLHRISFLSNSQEENTIDQLPTKESNPGHFTLPCTIDNFNFYAMADLGDSVNVLPRNIFKYLGLRNLSKTEMLVEMADMRKKAPLGIVKDILVKIDKFLFPSDFVILDQTPNSIVILGRPFLATIHAQISVYEKEISVGIGDERVTFNINRNDPNFALVKGIFMLNSVNTDEPITKRLKIRTNVMGGHEIYRINELGETKRLYGGCQLRILFGPKGIQKGGNAKFSCKEPRPRDYTFKEWVKLKKGHLDISKSVRKDLFRLWVIDKSTEALDPDKDPFGRCLDEYNWGIKSLLEDGDIDFHRISNIEAMLGYFEDYYSEDQYAISIKKIRRIRACTHQRPQRNKDQYAVLGINLHKLVLLVQETNINTAKRSQRYVMEFESAHSNTTAKLPILKLGEYEMWVIRIKQYFQVQDYALWEVIENGKRRVSIIVEPSWKIASRPGSTQGFQDYTKPRKFMINP</sequence>
<dbReference type="Pfam" id="PF24626">
    <property type="entry name" value="SH3_Tf2-1"/>
    <property type="match status" value="1"/>
</dbReference>
<keyword evidence="4" id="KW-1185">Reference proteome</keyword>
<dbReference type="GO" id="GO:0003964">
    <property type="term" value="F:RNA-directed DNA polymerase activity"/>
    <property type="evidence" value="ECO:0007669"/>
    <property type="project" value="UniProtKB-KW"/>
</dbReference>
<dbReference type="InterPro" id="IPR021109">
    <property type="entry name" value="Peptidase_aspartic_dom_sf"/>
</dbReference>